<dbReference type="InterPro" id="IPR018200">
    <property type="entry name" value="USP_CS"/>
</dbReference>
<dbReference type="InterPro" id="IPR001394">
    <property type="entry name" value="Peptidase_C19_UCH"/>
</dbReference>
<reference evidence="11 12" key="1">
    <citation type="submission" date="2024-02" db="EMBL/GenBank/DDBJ databases">
        <authorList>
            <person name="Vignale AGUSTIN F."/>
            <person name="Sosa J E."/>
            <person name="Modenutti C."/>
        </authorList>
    </citation>
    <scope>NUCLEOTIDE SEQUENCE [LARGE SCALE GENOMIC DNA]</scope>
</reference>
<feature type="region of interest" description="Disordered" evidence="9">
    <location>
        <begin position="125"/>
        <end position="160"/>
    </location>
</feature>
<evidence type="ECO:0000256" key="8">
    <source>
        <dbReference type="RuleBase" id="RU366025"/>
    </source>
</evidence>
<dbReference type="EMBL" id="CAUOFW020006168">
    <property type="protein sequence ID" value="CAK9173400.1"/>
    <property type="molecule type" value="Genomic_DNA"/>
</dbReference>
<dbReference type="PROSITE" id="PS50235">
    <property type="entry name" value="USP_3"/>
    <property type="match status" value="1"/>
</dbReference>
<dbReference type="EC" id="3.4.19.12" evidence="8"/>
<sequence>MDTQLIKSLETHSPPSESVNLHQNLGGCSSPKSSKQQGRDDLGHLSQFPLQTNLEKSEEFDYIRAEESPDGNYSDSPFLICNETKEEEVEEEENDPLISSPISTFQTSHWAEPWGWGRDIKPIESSHSSVPVDSKPQALDWSECPSSGSNGETENKPSVPVCSSVLPSEDKPSLVGAGLANLGNTCFLNAVLQCFTHTVPLVQGLNSCSHAMPCERNNEGFCVFCALRDHIEVSVASTGLVVSPWKLVNNLSYFSSSFQRFRQEDAHEFLQCLLDRLDSCNYPNKMDATQDDNFVKQVFGGRLVSKLRCCNCGHCSDTYEPLVDLSLEIEDVGALSSALNSFTKVEKIEDPETKFMCEKCKEQVSVEKQLMLEHVPSVAAFHLKRFKNDGSFVEKIDKHVEFPLELDLLPYSSGSQNNDVGLKYDLYAVVVHIGFSSNSGHYFCFIRSSPDVWYKFDDSKVVRVREDFVLAQEAYILFYAKQGTTWFTSFMETQKPSMDLCLSNTSPKSVLDNMDHICTSSPSTRNNHSSYVNETTDTGHRICTEFSRGSGHDKVEASEAEDDSHMIYAPMPLGESNSFNQTSRNVENKISPSVLEENNCNKEFEVKKIANISPYTPPRSPSPEIYKDESPERSFSIPRDHHKIVDKVSCKRQPNKEMEDSERKQACRLIKSMPSSRGSKLMAALKGSNSVGSQNKRRSRRIGLSPARNANASSARRKSDVRSVIRPLAAGSFR</sequence>
<evidence type="ECO:0000256" key="3">
    <source>
        <dbReference type="ARBA" id="ARBA00022670"/>
    </source>
</evidence>
<dbReference type="InterPro" id="IPR028889">
    <property type="entry name" value="USP"/>
</dbReference>
<dbReference type="InterPro" id="IPR050164">
    <property type="entry name" value="Peptidase_C19"/>
</dbReference>
<evidence type="ECO:0000256" key="1">
    <source>
        <dbReference type="ARBA" id="ARBA00000707"/>
    </source>
</evidence>
<keyword evidence="3 8" id="KW-0645">Protease</keyword>
<protein>
    <recommendedName>
        <fullName evidence="8">Ubiquitin carboxyl-terminal hydrolase</fullName>
        <ecNumber evidence="8">3.4.19.12</ecNumber>
    </recommendedName>
</protein>
<feature type="region of interest" description="Disordered" evidence="9">
    <location>
        <begin position="672"/>
        <end position="734"/>
    </location>
</feature>
<comment type="catalytic activity">
    <reaction evidence="1 8">
        <text>Thiol-dependent hydrolysis of ester, thioester, amide, peptide and isopeptide bonds formed by the C-terminal Gly of ubiquitin (a 76-residue protein attached to proteins as an intracellular targeting signal).</text>
        <dbReference type="EC" id="3.4.19.12"/>
    </reaction>
</comment>
<dbReference type="PANTHER" id="PTHR24006">
    <property type="entry name" value="UBIQUITIN CARBOXYL-TERMINAL HYDROLASE"/>
    <property type="match status" value="1"/>
</dbReference>
<dbReference type="InterPro" id="IPR038765">
    <property type="entry name" value="Papain-like_cys_pep_sf"/>
</dbReference>
<organism evidence="11 12">
    <name type="scientific">Ilex paraguariensis</name>
    <name type="common">yerba mate</name>
    <dbReference type="NCBI Taxonomy" id="185542"/>
    <lineage>
        <taxon>Eukaryota</taxon>
        <taxon>Viridiplantae</taxon>
        <taxon>Streptophyta</taxon>
        <taxon>Embryophyta</taxon>
        <taxon>Tracheophyta</taxon>
        <taxon>Spermatophyta</taxon>
        <taxon>Magnoliopsida</taxon>
        <taxon>eudicotyledons</taxon>
        <taxon>Gunneridae</taxon>
        <taxon>Pentapetalae</taxon>
        <taxon>asterids</taxon>
        <taxon>campanulids</taxon>
        <taxon>Aquifoliales</taxon>
        <taxon>Aquifoliaceae</taxon>
        <taxon>Ilex</taxon>
    </lineage>
</organism>
<keyword evidence="4 8" id="KW-0833">Ubl conjugation pathway</keyword>
<feature type="region of interest" description="Disordered" evidence="9">
    <location>
        <begin position="1"/>
        <end position="51"/>
    </location>
</feature>
<proteinExistence type="inferred from homology"/>
<evidence type="ECO:0000259" key="10">
    <source>
        <dbReference type="PROSITE" id="PS50235"/>
    </source>
</evidence>
<evidence type="ECO:0000313" key="11">
    <source>
        <dbReference type="EMBL" id="CAK9173400.1"/>
    </source>
</evidence>
<comment type="function">
    <text evidence="7 8">Recognizes and hydrolyzes the peptide bond at the C-terminal Gly of ubiquitin. Involved in the processing of poly-ubiquitin precursors as well as that of ubiquitinated proteins.</text>
</comment>
<evidence type="ECO:0000256" key="4">
    <source>
        <dbReference type="ARBA" id="ARBA00022786"/>
    </source>
</evidence>
<evidence type="ECO:0000256" key="9">
    <source>
        <dbReference type="SAM" id="MobiDB-lite"/>
    </source>
</evidence>
<dbReference type="AlphaFoldDB" id="A0ABC8U2W4"/>
<feature type="compositionally biased region" description="Polar residues" evidence="9">
    <location>
        <begin position="1"/>
        <end position="36"/>
    </location>
</feature>
<comment type="similarity">
    <text evidence="2 8">Belongs to the peptidase C19 family.</text>
</comment>
<evidence type="ECO:0000256" key="2">
    <source>
        <dbReference type="ARBA" id="ARBA00009085"/>
    </source>
</evidence>
<feature type="domain" description="USP" evidence="10">
    <location>
        <begin position="177"/>
        <end position="482"/>
    </location>
</feature>
<dbReference type="SUPFAM" id="SSF54001">
    <property type="entry name" value="Cysteine proteinases"/>
    <property type="match status" value="1"/>
</dbReference>
<evidence type="ECO:0000256" key="5">
    <source>
        <dbReference type="ARBA" id="ARBA00022801"/>
    </source>
</evidence>
<dbReference type="PROSITE" id="PS00972">
    <property type="entry name" value="USP_1"/>
    <property type="match status" value="1"/>
</dbReference>
<evidence type="ECO:0000313" key="12">
    <source>
        <dbReference type="Proteomes" id="UP001642360"/>
    </source>
</evidence>
<dbReference type="FunFam" id="3.90.70.10:FF:000116">
    <property type="entry name" value="Ubiquitin carboxyl-terminal hydrolase 20"/>
    <property type="match status" value="1"/>
</dbReference>
<dbReference type="PANTHER" id="PTHR24006:SF747">
    <property type="entry name" value="UBIQUITIN CARBOXYL-TERMINAL HYDROLASE 20"/>
    <property type="match status" value="1"/>
</dbReference>
<accession>A0ABC8U2W4</accession>
<comment type="caution">
    <text evidence="11">The sequence shown here is derived from an EMBL/GenBank/DDBJ whole genome shotgun (WGS) entry which is preliminary data.</text>
</comment>
<evidence type="ECO:0000256" key="6">
    <source>
        <dbReference type="ARBA" id="ARBA00022807"/>
    </source>
</evidence>
<dbReference type="Gene3D" id="3.90.70.10">
    <property type="entry name" value="Cysteine proteinases"/>
    <property type="match status" value="1"/>
</dbReference>
<keyword evidence="5 8" id="KW-0378">Hydrolase</keyword>
<keyword evidence="6 8" id="KW-0788">Thiol protease</keyword>
<dbReference type="PROSITE" id="PS00973">
    <property type="entry name" value="USP_2"/>
    <property type="match status" value="1"/>
</dbReference>
<name>A0ABC8U2W4_9AQUA</name>
<dbReference type="Pfam" id="PF00443">
    <property type="entry name" value="UCH"/>
    <property type="match status" value="1"/>
</dbReference>
<dbReference type="GO" id="GO:0006508">
    <property type="term" value="P:proteolysis"/>
    <property type="evidence" value="ECO:0007669"/>
    <property type="project" value="UniProtKB-KW"/>
</dbReference>
<dbReference type="Proteomes" id="UP001642360">
    <property type="component" value="Unassembled WGS sequence"/>
</dbReference>
<gene>
    <name evidence="11" type="ORF">ILEXP_LOCUS43131</name>
</gene>
<feature type="region of interest" description="Disordered" evidence="9">
    <location>
        <begin position="612"/>
        <end position="635"/>
    </location>
</feature>
<keyword evidence="12" id="KW-1185">Reference proteome</keyword>
<evidence type="ECO:0000256" key="7">
    <source>
        <dbReference type="ARBA" id="ARBA00037450"/>
    </source>
</evidence>
<dbReference type="GO" id="GO:0004843">
    <property type="term" value="F:cysteine-type deubiquitinase activity"/>
    <property type="evidence" value="ECO:0007669"/>
    <property type="project" value="UniProtKB-UniRule"/>
</dbReference>